<evidence type="ECO:0000313" key="5">
    <source>
        <dbReference type="Proteomes" id="UP000623129"/>
    </source>
</evidence>
<feature type="transmembrane region" description="Helical" evidence="3">
    <location>
        <begin position="26"/>
        <end position="44"/>
    </location>
</feature>
<comment type="caution">
    <text evidence="4">The sequence shown here is derived from an EMBL/GenBank/DDBJ whole genome shotgun (WGS) entry which is preliminary data.</text>
</comment>
<evidence type="ECO:0000256" key="2">
    <source>
        <dbReference type="SAM" id="MobiDB-lite"/>
    </source>
</evidence>
<keyword evidence="1" id="KW-0175">Coiled coil</keyword>
<keyword evidence="5" id="KW-1185">Reference proteome</keyword>
<dbReference type="PANTHER" id="PTHR34462">
    <property type="entry name" value="OS05G0587400 PROTEIN"/>
    <property type="match status" value="1"/>
</dbReference>
<dbReference type="AlphaFoldDB" id="A0A833VUP2"/>
<evidence type="ECO:0000256" key="1">
    <source>
        <dbReference type="SAM" id="Coils"/>
    </source>
</evidence>
<proteinExistence type="predicted"/>
<organism evidence="4 5">
    <name type="scientific">Carex littledalei</name>
    <dbReference type="NCBI Taxonomy" id="544730"/>
    <lineage>
        <taxon>Eukaryota</taxon>
        <taxon>Viridiplantae</taxon>
        <taxon>Streptophyta</taxon>
        <taxon>Embryophyta</taxon>
        <taxon>Tracheophyta</taxon>
        <taxon>Spermatophyta</taxon>
        <taxon>Magnoliopsida</taxon>
        <taxon>Liliopsida</taxon>
        <taxon>Poales</taxon>
        <taxon>Cyperaceae</taxon>
        <taxon>Cyperoideae</taxon>
        <taxon>Cariceae</taxon>
        <taxon>Carex</taxon>
        <taxon>Carex subgen. Euthyceras</taxon>
    </lineage>
</organism>
<dbReference type="PANTHER" id="PTHR34462:SF1">
    <property type="entry name" value="OS05G0587400 PROTEIN"/>
    <property type="match status" value="1"/>
</dbReference>
<reference evidence="4" key="1">
    <citation type="submission" date="2020-01" db="EMBL/GenBank/DDBJ databases">
        <title>Genome sequence of Kobresia littledalei, the first chromosome-level genome in the family Cyperaceae.</title>
        <authorList>
            <person name="Qu G."/>
        </authorList>
    </citation>
    <scope>NUCLEOTIDE SEQUENCE</scope>
    <source>
        <strain evidence="4">C.B.Clarke</strain>
        <tissue evidence="4">Leaf</tissue>
    </source>
</reference>
<evidence type="ECO:0000256" key="3">
    <source>
        <dbReference type="SAM" id="Phobius"/>
    </source>
</evidence>
<dbReference type="OrthoDB" id="1883104at2759"/>
<keyword evidence="3" id="KW-1133">Transmembrane helix</keyword>
<evidence type="ECO:0000313" key="4">
    <source>
        <dbReference type="EMBL" id="KAF3335908.1"/>
    </source>
</evidence>
<protein>
    <submittedName>
        <fullName evidence="4">Uncharacterized protein</fullName>
    </submittedName>
</protein>
<dbReference type="EMBL" id="SWLB01000008">
    <property type="protein sequence ID" value="KAF3335908.1"/>
    <property type="molecule type" value="Genomic_DNA"/>
</dbReference>
<sequence length="317" mass="35758">MKSKEDGTIKRGQKLSIQVHGEGPNWILIAGGALISTLVVRLGFRLNHFFQNKNSNDDTSSTKERQNPGGRMTSGVLHSDHCCYPLGTNFYQCSPEMGTSLAQPIKTMSQEAEGSLPLVRIQRAEESDKEVNQGVMWSTSPDQLGLPHRPFHPSISSESLSESGSDIYVKREVIHRLRQQLQRRDEMIMEMQSQILELKNSISIQMTNSSNLEAQIDSANRDLFASEREIQRLRKVIADHCAGPMIGHANGNGYCFEEVGLQDDMKVEMLKKEIVELKEVLEGKNYLLKSYKEEKAELCLKMKELQLRLASQVPNIL</sequence>
<feature type="region of interest" description="Disordered" evidence="2">
    <location>
        <begin position="51"/>
        <end position="73"/>
    </location>
</feature>
<name>A0A833VUP2_9POAL</name>
<keyword evidence="3" id="KW-0812">Transmembrane</keyword>
<dbReference type="Proteomes" id="UP000623129">
    <property type="component" value="Unassembled WGS sequence"/>
</dbReference>
<keyword evidence="3" id="KW-0472">Membrane</keyword>
<accession>A0A833VUP2</accession>
<feature type="coiled-coil region" evidence="1">
    <location>
        <begin position="174"/>
        <end position="236"/>
    </location>
</feature>
<gene>
    <name evidence="4" type="ORF">FCM35_KLT20415</name>
</gene>